<keyword evidence="1" id="KW-0378">Hydrolase</keyword>
<feature type="domain" description="Helicase ATP-binding" evidence="2">
    <location>
        <begin position="694"/>
        <end position="853"/>
    </location>
</feature>
<dbReference type="RefSeq" id="WP_112651322.1">
    <property type="nucleotide sequence ID" value="NZ_CP043451.1"/>
</dbReference>
<dbReference type="PROSITE" id="PS51192">
    <property type="entry name" value="HELICASE_ATP_BIND_1"/>
    <property type="match status" value="1"/>
</dbReference>
<gene>
    <name evidence="4" type="ORF">DIU31_010855</name>
    <name evidence="5" type="ORF">J3L21_16765</name>
</gene>
<dbReference type="PANTHER" id="PTHR45629:SF7">
    <property type="entry name" value="DNA EXCISION REPAIR PROTEIN ERCC-6-RELATED"/>
    <property type="match status" value="1"/>
</dbReference>
<keyword evidence="7" id="KW-1185">Reference proteome</keyword>
<sequence>MIFTRQHINVRVIRIISYQEGESNHNVIIKGAAITDLSESVIAAHAAVSIYFDKQSYRQILAKHLEINHGAFTNQSGTVAFPEVIITSHEGQLALSCGCHATGNKLCEHQAQVLSAITQRDEFRVFFDDELRDTKLKKAAVDYGLEDEPDLDKFFEVRPLSKNFEIVPRSAALTAITKESLANLQSVIVNDVSEPVGHPGEDTDKTTCIVLKQHKYYKYLFIELYTAQSTKDGKIKNPLVPIAPLELIWETNDAQQLKFFTGVHKFQNHINTQITAADIAALKAIVKNPLAYSFYAHDNTVSDNVTAGSINPVLVKNLKSDIELKVNTWDDFYEISGILNIDGLLYNVKDLDIRYTYFIGIGNTLYLIESLQVLNILDLLKKKQGSLQVHKSKFAELKSHLLNKLENKLLIDYTYIKPATQEQIKKEGFDQPAEKIIYLSDFGAHVMIIPVLRYGEAEIPIRTQRQIYGTDEKGNQFLVKRRDDEEIAFTALLVKQHPYFNEQLDNGLDYFYLHKRYFLDEEWFLNVFDEWHCHNIEILGFNELEGNKLNPHKVKITINVVSGINWFNTVIDIKFGKKRASLKQVHQAVKNKSKYVRLDDGTRGILPTEWIEKFTDYFNSGEIADDDTLHTSKSNYTAIQQYYDEEMLDQDVRNELAIYNRKLTGTDTIDEVPVPPGLNGTLRAYQRQGLNWLNFLDNLNFGGCLADDMGLGKSLQVIAFVLLQRSKTENNTNLIVVPTSLLFNWQQEVQKFAPSIRIHTIYGAERLKHTKHLHQYEIVLTSYGTLLSDVNFLKDFNFNYVFLDESQNIKNPESQRYKAVRLLKSRNKITITGTPIENNTFDLYGQLSFACPGLLGSKQYFKDIYAVPIDKFKGSKRAAELQEKVKPFILRRTKQQVATELPEKTEMVLYCEMKQEQRHIYDSYEKEFREYISATTNEELKKSSMNVLKGLNKLRQICDSPMLIKGEKMPGDASAKLETLIEEIESKKHQHKILVFSQFVSMLDLIRKELISREIRFSYLTGQTRKREQVVNEFQNEPGIRVFLISLKAGGTGLNLTEADYVYLVDPWWNPAVENQAIDRCHRIGQDKKIVAVRLICPGTIEEKIMVMQQSKKDIANSLNRPDSVSTSPLSKDDLLDLLN</sequence>
<evidence type="ECO:0000256" key="1">
    <source>
        <dbReference type="ARBA" id="ARBA00022801"/>
    </source>
</evidence>
<protein>
    <submittedName>
        <fullName evidence="4">DEAD/DEAH box helicase</fullName>
    </submittedName>
</protein>
<dbReference type="GO" id="GO:0015616">
    <property type="term" value="F:DNA translocase activity"/>
    <property type="evidence" value="ECO:0007669"/>
    <property type="project" value="TreeGrafter"/>
</dbReference>
<dbReference type="GO" id="GO:0016787">
    <property type="term" value="F:hydrolase activity"/>
    <property type="evidence" value="ECO:0007669"/>
    <property type="project" value="UniProtKB-KW"/>
</dbReference>
<keyword evidence="4" id="KW-0347">Helicase</keyword>
<evidence type="ECO:0000313" key="5">
    <source>
        <dbReference type="EMBL" id="QTE47235.1"/>
    </source>
</evidence>
<dbReference type="InterPro" id="IPR014001">
    <property type="entry name" value="Helicase_ATP-bd"/>
</dbReference>
<dbReference type="EMBL" id="CP071880">
    <property type="protein sequence ID" value="QTE47235.1"/>
    <property type="molecule type" value="Genomic_DNA"/>
</dbReference>
<proteinExistence type="predicted"/>
<feature type="domain" description="Helicase C-terminal" evidence="3">
    <location>
        <begin position="976"/>
        <end position="1136"/>
    </location>
</feature>
<dbReference type="SMART" id="SM00487">
    <property type="entry name" value="DEXDc"/>
    <property type="match status" value="1"/>
</dbReference>
<dbReference type="InterPro" id="IPR000330">
    <property type="entry name" value="SNF2_N"/>
</dbReference>
<dbReference type="GO" id="GO:0005524">
    <property type="term" value="F:ATP binding"/>
    <property type="evidence" value="ECO:0007669"/>
    <property type="project" value="InterPro"/>
</dbReference>
<dbReference type="Pfam" id="PF00271">
    <property type="entry name" value="Helicase_C"/>
    <property type="match status" value="1"/>
</dbReference>
<dbReference type="GO" id="GO:0004386">
    <property type="term" value="F:helicase activity"/>
    <property type="evidence" value="ECO:0007669"/>
    <property type="project" value="UniProtKB-KW"/>
</dbReference>
<organism evidence="4 6">
    <name type="scientific">Mucilaginibacter rubeus</name>
    <dbReference type="NCBI Taxonomy" id="2027860"/>
    <lineage>
        <taxon>Bacteria</taxon>
        <taxon>Pseudomonadati</taxon>
        <taxon>Bacteroidota</taxon>
        <taxon>Sphingobacteriia</taxon>
        <taxon>Sphingobacteriales</taxon>
        <taxon>Sphingobacteriaceae</taxon>
        <taxon>Mucilaginibacter</taxon>
    </lineage>
</organism>
<dbReference type="InterPro" id="IPR050496">
    <property type="entry name" value="SNF2_RAD54_helicase_repair"/>
</dbReference>
<evidence type="ECO:0000313" key="6">
    <source>
        <dbReference type="Proteomes" id="UP000250557"/>
    </source>
</evidence>
<keyword evidence="4" id="KW-0067">ATP-binding</keyword>
<evidence type="ECO:0000313" key="7">
    <source>
        <dbReference type="Proteomes" id="UP000663940"/>
    </source>
</evidence>
<dbReference type="InterPro" id="IPR038718">
    <property type="entry name" value="SNF2-like_sf"/>
</dbReference>
<dbReference type="Gene3D" id="3.40.50.10810">
    <property type="entry name" value="Tandem AAA-ATPase domain"/>
    <property type="match status" value="1"/>
</dbReference>
<dbReference type="PANTHER" id="PTHR45629">
    <property type="entry name" value="SNF2/RAD54 FAMILY MEMBER"/>
    <property type="match status" value="1"/>
</dbReference>
<dbReference type="CDD" id="cd18793">
    <property type="entry name" value="SF2_C_SNF"/>
    <property type="match status" value="1"/>
</dbReference>
<dbReference type="InterPro" id="IPR027417">
    <property type="entry name" value="P-loop_NTPase"/>
</dbReference>
<dbReference type="Gene3D" id="3.40.50.300">
    <property type="entry name" value="P-loop containing nucleotide triphosphate hydrolases"/>
    <property type="match status" value="1"/>
</dbReference>
<dbReference type="SMART" id="SM00490">
    <property type="entry name" value="HELICc"/>
    <property type="match status" value="1"/>
</dbReference>
<dbReference type="SUPFAM" id="SSF52540">
    <property type="entry name" value="P-loop containing nucleoside triphosphate hydrolases"/>
    <property type="match status" value="2"/>
</dbReference>
<dbReference type="AlphaFoldDB" id="A0AAE6MIA7"/>
<dbReference type="PROSITE" id="PS51194">
    <property type="entry name" value="HELICASE_CTER"/>
    <property type="match status" value="1"/>
</dbReference>
<evidence type="ECO:0000313" key="4">
    <source>
        <dbReference type="EMBL" id="QEM03982.1"/>
    </source>
</evidence>
<evidence type="ECO:0000259" key="3">
    <source>
        <dbReference type="PROSITE" id="PS51194"/>
    </source>
</evidence>
<reference evidence="5 7" key="2">
    <citation type="submission" date="2021-03" db="EMBL/GenBank/DDBJ databases">
        <title>Mucilaginibacter strains isolated from gold and copper mining confer multi heavy-metal resistance.</title>
        <authorList>
            <person name="Li Y."/>
        </authorList>
    </citation>
    <scope>NUCLEOTIDE SEQUENCE [LARGE SCALE GENOMIC DNA]</scope>
    <source>
        <strain evidence="5 7">P2-4</strain>
    </source>
</reference>
<dbReference type="Proteomes" id="UP000250557">
    <property type="component" value="Chromosome"/>
</dbReference>
<name>A0AAE6MIA7_9SPHI</name>
<dbReference type="Pfam" id="PF00176">
    <property type="entry name" value="SNF2-rel_dom"/>
    <property type="match status" value="1"/>
</dbReference>
<dbReference type="InterPro" id="IPR049730">
    <property type="entry name" value="SNF2/RAD54-like_C"/>
</dbReference>
<dbReference type="EMBL" id="CP043451">
    <property type="protein sequence ID" value="QEM03982.1"/>
    <property type="molecule type" value="Genomic_DNA"/>
</dbReference>
<keyword evidence="4" id="KW-0547">Nucleotide-binding</keyword>
<dbReference type="CDD" id="cd18012">
    <property type="entry name" value="DEXQc_arch_SWI2_SNF2"/>
    <property type="match status" value="1"/>
</dbReference>
<reference evidence="4 6" key="1">
    <citation type="submission" date="2019-08" db="EMBL/GenBank/DDBJ databases">
        <title>Comparative genome analysis confer to the adaptation heavy metal polluted environment.</title>
        <authorList>
            <person name="Li Y."/>
        </authorList>
    </citation>
    <scope>NUCLEOTIDE SEQUENCE [LARGE SCALE GENOMIC DNA]</scope>
    <source>
        <strain evidence="4 6">P2</strain>
    </source>
</reference>
<accession>A0AAE6MIA7</accession>
<dbReference type="Proteomes" id="UP000663940">
    <property type="component" value="Chromosome"/>
</dbReference>
<dbReference type="InterPro" id="IPR001650">
    <property type="entry name" value="Helicase_C-like"/>
</dbReference>
<evidence type="ECO:0000259" key="2">
    <source>
        <dbReference type="PROSITE" id="PS51192"/>
    </source>
</evidence>